<dbReference type="EMBL" id="JAGVWC010000011">
    <property type="protein sequence ID" value="MBS3061998.1"/>
    <property type="molecule type" value="Genomic_DNA"/>
</dbReference>
<evidence type="ECO:0000256" key="1">
    <source>
        <dbReference type="ARBA" id="ARBA00022679"/>
    </source>
</evidence>
<evidence type="ECO:0000256" key="2">
    <source>
        <dbReference type="RuleBase" id="RU003750"/>
    </source>
</evidence>
<feature type="transmembrane region" description="Helical" evidence="3">
    <location>
        <begin position="175"/>
        <end position="195"/>
    </location>
</feature>
<dbReference type="InterPro" id="IPR000462">
    <property type="entry name" value="CDP-OH_P_trans"/>
</dbReference>
<dbReference type="InterPro" id="IPR048254">
    <property type="entry name" value="CDP_ALCOHOL_P_TRANSF_CS"/>
</dbReference>
<feature type="transmembrane region" description="Helical" evidence="3">
    <location>
        <begin position="51"/>
        <end position="71"/>
    </location>
</feature>
<reference evidence="4" key="2">
    <citation type="submission" date="2021-05" db="EMBL/GenBank/DDBJ databases">
        <title>Protein family content uncovers lineage relationships and bacterial pathway maintenance mechanisms in DPANN archaea.</title>
        <authorList>
            <person name="Castelle C.J."/>
            <person name="Meheust R."/>
            <person name="Jaffe A.L."/>
            <person name="Seitz K."/>
            <person name="Gong X."/>
            <person name="Baker B.J."/>
            <person name="Banfield J.F."/>
        </authorList>
    </citation>
    <scope>NUCLEOTIDE SEQUENCE</scope>
    <source>
        <strain evidence="4">RIFCSPLOWO2_01_FULL_AR10_48_17</strain>
    </source>
</reference>
<dbReference type="PROSITE" id="PS00379">
    <property type="entry name" value="CDP_ALCOHOL_P_TRANSF"/>
    <property type="match status" value="1"/>
</dbReference>
<accession>A0A8T4L3V0</accession>
<dbReference type="Pfam" id="PF01066">
    <property type="entry name" value="CDP-OH_P_transf"/>
    <property type="match status" value="1"/>
</dbReference>
<dbReference type="Proteomes" id="UP000675968">
    <property type="component" value="Unassembled WGS sequence"/>
</dbReference>
<dbReference type="InterPro" id="IPR043130">
    <property type="entry name" value="CDP-OH_PTrfase_TM_dom"/>
</dbReference>
<keyword evidence="3" id="KW-1133">Transmembrane helix</keyword>
<feature type="transmembrane region" description="Helical" evidence="3">
    <location>
        <begin position="92"/>
        <end position="111"/>
    </location>
</feature>
<evidence type="ECO:0000313" key="5">
    <source>
        <dbReference type="Proteomes" id="UP000675968"/>
    </source>
</evidence>
<evidence type="ECO:0000256" key="3">
    <source>
        <dbReference type="SAM" id="Phobius"/>
    </source>
</evidence>
<comment type="similarity">
    <text evidence="2">Belongs to the CDP-alcohol phosphatidyltransferase class-I family.</text>
</comment>
<sequence>MTLYAQREKFKQVSIKIGLLFSKIPLTANQWTVLSLVPVIFAVWFLMRQDFLAAGVLFLISAFLDMVDGAVARVTNTASKYGAYLDTIMDRYIEGLIIFGLVFAVLPNWYLPVTAWIFAYFFGSFLTTYAKSAAKEKEIIREGKELKGGLLERAERLFILFIGIVLAAFNPLWLVYVLALLAVLTNFSALQRIFIARRIAKQK</sequence>
<keyword evidence="3" id="KW-0812">Transmembrane</keyword>
<name>A0A8T4L3V0_9ARCH</name>
<feature type="transmembrane region" description="Helical" evidence="3">
    <location>
        <begin position="20"/>
        <end position="45"/>
    </location>
</feature>
<dbReference type="GO" id="GO:0016020">
    <property type="term" value="C:membrane"/>
    <property type="evidence" value="ECO:0007669"/>
    <property type="project" value="InterPro"/>
</dbReference>
<dbReference type="AlphaFoldDB" id="A0A8T4L3V0"/>
<reference evidence="4" key="1">
    <citation type="submission" date="2021-03" db="EMBL/GenBank/DDBJ databases">
        <authorList>
            <person name="Jaffe A."/>
        </authorList>
    </citation>
    <scope>NUCLEOTIDE SEQUENCE</scope>
    <source>
        <strain evidence="4">RIFCSPLOWO2_01_FULL_AR10_48_17</strain>
    </source>
</reference>
<dbReference type="GO" id="GO:0016780">
    <property type="term" value="F:phosphotransferase activity, for other substituted phosphate groups"/>
    <property type="evidence" value="ECO:0007669"/>
    <property type="project" value="InterPro"/>
</dbReference>
<gene>
    <name evidence="4" type="ORF">J4215_05440</name>
</gene>
<dbReference type="GO" id="GO:0008654">
    <property type="term" value="P:phospholipid biosynthetic process"/>
    <property type="evidence" value="ECO:0007669"/>
    <property type="project" value="InterPro"/>
</dbReference>
<organism evidence="4 5">
    <name type="scientific">Candidatus Iainarchaeum sp</name>
    <dbReference type="NCBI Taxonomy" id="3101447"/>
    <lineage>
        <taxon>Archaea</taxon>
        <taxon>Candidatus Iainarchaeota</taxon>
        <taxon>Candidatus Iainarchaeia</taxon>
        <taxon>Candidatus Iainarchaeales</taxon>
        <taxon>Candidatus Iainarchaeaceae</taxon>
        <taxon>Candidatus Iainarchaeum</taxon>
    </lineage>
</organism>
<protein>
    <submittedName>
        <fullName evidence="4">CDP-alcohol phosphatidyltransferase family protein</fullName>
    </submittedName>
</protein>
<comment type="caution">
    <text evidence="4">The sequence shown here is derived from an EMBL/GenBank/DDBJ whole genome shotgun (WGS) entry which is preliminary data.</text>
</comment>
<dbReference type="Gene3D" id="1.20.120.1760">
    <property type="match status" value="1"/>
</dbReference>
<evidence type="ECO:0000313" key="4">
    <source>
        <dbReference type="EMBL" id="MBS3061998.1"/>
    </source>
</evidence>
<proteinExistence type="inferred from homology"/>
<keyword evidence="1 2" id="KW-0808">Transferase</keyword>
<keyword evidence="3" id="KW-0472">Membrane</keyword>